<reference evidence="2" key="1">
    <citation type="submission" date="2022-07" db="EMBL/GenBank/DDBJ databases">
        <authorList>
            <person name="Trinca V."/>
            <person name="Uliana J.V.C."/>
            <person name="Torres T.T."/>
            <person name="Ward R.J."/>
            <person name="Monesi N."/>
        </authorList>
    </citation>
    <scope>NUCLEOTIDE SEQUENCE</scope>
    <source>
        <strain evidence="2">HSMRA1968</strain>
        <tissue evidence="2">Whole embryos</tissue>
    </source>
</reference>
<evidence type="ECO:0000256" key="1">
    <source>
        <dbReference type="SAM" id="MobiDB-lite"/>
    </source>
</evidence>
<dbReference type="AlphaFoldDB" id="A0A9Q0MWQ5"/>
<evidence type="ECO:0000313" key="3">
    <source>
        <dbReference type="Proteomes" id="UP001151699"/>
    </source>
</evidence>
<organism evidence="2 3">
    <name type="scientific">Pseudolycoriella hygida</name>
    <dbReference type="NCBI Taxonomy" id="35572"/>
    <lineage>
        <taxon>Eukaryota</taxon>
        <taxon>Metazoa</taxon>
        <taxon>Ecdysozoa</taxon>
        <taxon>Arthropoda</taxon>
        <taxon>Hexapoda</taxon>
        <taxon>Insecta</taxon>
        <taxon>Pterygota</taxon>
        <taxon>Neoptera</taxon>
        <taxon>Endopterygota</taxon>
        <taxon>Diptera</taxon>
        <taxon>Nematocera</taxon>
        <taxon>Sciaroidea</taxon>
        <taxon>Sciaridae</taxon>
        <taxon>Pseudolycoriella</taxon>
    </lineage>
</organism>
<comment type="caution">
    <text evidence="2">The sequence shown here is derived from an EMBL/GenBank/DDBJ whole genome shotgun (WGS) entry which is preliminary data.</text>
</comment>
<sequence length="187" mass="21140">MALRKNAGVDTVGEDEIPSKMWKANPPGPEQKELNRMFDKGLISVTDTPAKVRARNQLFMAFPQRTFAFHFRTRKAKYGLNAIGNGIPKLGCMEKVEKQSNSSPTVFVESQLEARNFPHMTWAYSDHVEQNEFVCVAIPIVAGSRDINFVISDDGMRLSIEYVWPSSLLDPIELFMDVVEEVALLFQ</sequence>
<protein>
    <submittedName>
        <fullName evidence="2">Uncharacterized protein</fullName>
    </submittedName>
</protein>
<accession>A0A9Q0MWQ5</accession>
<feature type="region of interest" description="Disordered" evidence="1">
    <location>
        <begin position="1"/>
        <end position="29"/>
    </location>
</feature>
<proteinExistence type="predicted"/>
<dbReference type="EMBL" id="WJQU01000003">
    <property type="protein sequence ID" value="KAJ6639412.1"/>
    <property type="molecule type" value="Genomic_DNA"/>
</dbReference>
<dbReference type="Proteomes" id="UP001151699">
    <property type="component" value="Chromosome X"/>
</dbReference>
<keyword evidence="3" id="KW-1185">Reference proteome</keyword>
<evidence type="ECO:0000313" key="2">
    <source>
        <dbReference type="EMBL" id="KAJ6639412.1"/>
    </source>
</evidence>
<dbReference type="OrthoDB" id="7796340at2759"/>
<gene>
    <name evidence="2" type="ORF">Bhyg_12156</name>
</gene>
<name>A0A9Q0MWQ5_9DIPT</name>